<name>A0A9P6WU83_RHIOR</name>
<evidence type="ECO:0000313" key="5">
    <source>
        <dbReference type="Proteomes" id="UP000716291"/>
    </source>
</evidence>
<dbReference type="PROSITE" id="PS01036">
    <property type="entry name" value="HSP70_3"/>
    <property type="match status" value="1"/>
</dbReference>
<evidence type="ECO:0000256" key="3">
    <source>
        <dbReference type="ARBA" id="ARBA00022840"/>
    </source>
</evidence>
<proteinExistence type="inferred from homology"/>
<organism evidence="4 5">
    <name type="scientific">Rhizopus oryzae</name>
    <name type="common">Mucormycosis agent</name>
    <name type="synonym">Rhizopus arrhizus var. delemar</name>
    <dbReference type="NCBI Taxonomy" id="64495"/>
    <lineage>
        <taxon>Eukaryota</taxon>
        <taxon>Fungi</taxon>
        <taxon>Fungi incertae sedis</taxon>
        <taxon>Mucoromycota</taxon>
        <taxon>Mucoromycotina</taxon>
        <taxon>Mucoromycetes</taxon>
        <taxon>Mucorales</taxon>
        <taxon>Mucorineae</taxon>
        <taxon>Rhizopodaceae</taxon>
        <taxon>Rhizopus</taxon>
    </lineage>
</organism>
<dbReference type="InterPro" id="IPR018181">
    <property type="entry name" value="Heat_shock_70_CS"/>
</dbReference>
<evidence type="ECO:0000313" key="4">
    <source>
        <dbReference type="EMBL" id="KAG1283798.1"/>
    </source>
</evidence>
<keyword evidence="3" id="KW-0067">ATP-binding</keyword>
<comment type="caution">
    <text evidence="4">The sequence shown here is derived from an EMBL/GenBank/DDBJ whole genome shotgun (WGS) entry which is preliminary data.</text>
</comment>
<keyword evidence="2" id="KW-0547">Nucleotide-binding</keyword>
<dbReference type="SUPFAM" id="SSF53067">
    <property type="entry name" value="Actin-like ATPase domain"/>
    <property type="match status" value="1"/>
</dbReference>
<dbReference type="PANTHER" id="PTHR19375">
    <property type="entry name" value="HEAT SHOCK PROTEIN 70KDA"/>
    <property type="match status" value="1"/>
</dbReference>
<dbReference type="Gene3D" id="3.30.420.40">
    <property type="match status" value="2"/>
</dbReference>
<sequence length="118" mass="12774">MPVLSVVSVPPLNVPSFEEINSAAFQGTIEPVERVLKDAKIDKKKVDEIVLVGGSTRIPKIQSLLQDVFDGKELNKSINPDEAVAYGAAVQAAVLTNQAGNEKTQDLLLWYHGCCRSP</sequence>
<dbReference type="AlphaFoldDB" id="A0A9P6WU83"/>
<dbReference type="Gene3D" id="3.90.640.10">
    <property type="entry name" value="Actin, Chain A, domain 4"/>
    <property type="match status" value="1"/>
</dbReference>
<dbReference type="GO" id="GO:0005524">
    <property type="term" value="F:ATP binding"/>
    <property type="evidence" value="ECO:0007669"/>
    <property type="project" value="UniProtKB-KW"/>
</dbReference>
<comment type="similarity">
    <text evidence="1">Belongs to the heat shock protein 70 family.</text>
</comment>
<evidence type="ECO:0008006" key="6">
    <source>
        <dbReference type="Google" id="ProtNLM"/>
    </source>
</evidence>
<gene>
    <name evidence="4" type="ORF">G6F64_014333</name>
</gene>
<dbReference type="GO" id="GO:0140662">
    <property type="term" value="F:ATP-dependent protein folding chaperone"/>
    <property type="evidence" value="ECO:0007669"/>
    <property type="project" value="InterPro"/>
</dbReference>
<protein>
    <recommendedName>
        <fullName evidence="6">Heat shock protein 70</fullName>
    </recommendedName>
</protein>
<keyword evidence="5" id="KW-1185">Reference proteome</keyword>
<dbReference type="InterPro" id="IPR013126">
    <property type="entry name" value="Hsp_70_fam"/>
</dbReference>
<evidence type="ECO:0000256" key="1">
    <source>
        <dbReference type="ARBA" id="ARBA00007381"/>
    </source>
</evidence>
<dbReference type="Pfam" id="PF00012">
    <property type="entry name" value="HSP70"/>
    <property type="match status" value="1"/>
</dbReference>
<dbReference type="FunFam" id="3.30.420.40:FF:000172">
    <property type="entry name" value="Heat shock 70 kDa protein"/>
    <property type="match status" value="1"/>
</dbReference>
<dbReference type="Proteomes" id="UP000716291">
    <property type="component" value="Unassembled WGS sequence"/>
</dbReference>
<dbReference type="InterPro" id="IPR043129">
    <property type="entry name" value="ATPase_NBD"/>
</dbReference>
<dbReference type="PRINTS" id="PR00301">
    <property type="entry name" value="HEATSHOCK70"/>
</dbReference>
<evidence type="ECO:0000256" key="2">
    <source>
        <dbReference type="ARBA" id="ARBA00022741"/>
    </source>
</evidence>
<reference evidence="4" key="1">
    <citation type="journal article" date="2020" name="Microb. Genom.">
        <title>Genetic diversity of clinical and environmental Mucorales isolates obtained from an investigation of mucormycosis cases among solid organ transplant recipients.</title>
        <authorList>
            <person name="Nguyen M.H."/>
            <person name="Kaul D."/>
            <person name="Muto C."/>
            <person name="Cheng S.J."/>
            <person name="Richter R.A."/>
            <person name="Bruno V.M."/>
            <person name="Liu G."/>
            <person name="Beyhan S."/>
            <person name="Sundermann A.J."/>
            <person name="Mounaud S."/>
            <person name="Pasculle A.W."/>
            <person name="Nierman W.C."/>
            <person name="Driscoll E."/>
            <person name="Cumbie R."/>
            <person name="Clancy C.J."/>
            <person name="Dupont C.L."/>
        </authorList>
    </citation>
    <scope>NUCLEOTIDE SEQUENCE</scope>
    <source>
        <strain evidence="4">GL11</strain>
    </source>
</reference>
<dbReference type="FunFam" id="3.30.420.40:FF:000028">
    <property type="entry name" value="heat shock 70 kDa protein-like"/>
    <property type="match status" value="1"/>
</dbReference>
<accession>A0A9P6WU83</accession>
<dbReference type="EMBL" id="JAANQT010008050">
    <property type="protein sequence ID" value="KAG1283798.1"/>
    <property type="molecule type" value="Genomic_DNA"/>
</dbReference>